<feature type="region of interest" description="Disordered" evidence="4">
    <location>
        <begin position="556"/>
        <end position="578"/>
    </location>
</feature>
<keyword evidence="8" id="KW-1185">Reference proteome</keyword>
<evidence type="ECO:0000256" key="4">
    <source>
        <dbReference type="SAM" id="MobiDB-lite"/>
    </source>
</evidence>
<evidence type="ECO:0000313" key="7">
    <source>
        <dbReference type="EMBL" id="CAA7051843.1"/>
    </source>
</evidence>
<dbReference type="PANTHER" id="PTHR12542">
    <property type="entry name" value="EXOCYST COMPLEX PROTEIN EXO70"/>
    <property type="match status" value="1"/>
</dbReference>
<gene>
    <name evidence="6" type="ORF">MERR_LOCUS10338</name>
    <name evidence="7" type="ORF">MERR_LOCUS39078</name>
</gene>
<dbReference type="PANTHER" id="PTHR12542:SF49">
    <property type="entry name" value="EXOCYST SUBUNIT EXO70 FAMILY PROTEIN"/>
    <property type="match status" value="1"/>
</dbReference>
<dbReference type="Proteomes" id="UP000467841">
    <property type="component" value="Unassembled WGS sequence"/>
</dbReference>
<dbReference type="Pfam" id="PF20669">
    <property type="entry name" value="Exo70_N"/>
    <property type="match status" value="1"/>
</dbReference>
<dbReference type="GO" id="GO:0005546">
    <property type="term" value="F:phosphatidylinositol-4,5-bisphosphate binding"/>
    <property type="evidence" value="ECO:0007669"/>
    <property type="project" value="InterPro"/>
</dbReference>
<dbReference type="InterPro" id="IPR016159">
    <property type="entry name" value="Cullin_repeat-like_dom_sf"/>
</dbReference>
<dbReference type="OrthoDB" id="1922221at2759"/>
<evidence type="ECO:0000259" key="5">
    <source>
        <dbReference type="Pfam" id="PF03081"/>
    </source>
</evidence>
<evidence type="ECO:0000313" key="8">
    <source>
        <dbReference type="Proteomes" id="UP000467841"/>
    </source>
</evidence>
<dbReference type="InterPro" id="IPR004140">
    <property type="entry name" value="Exo70"/>
</dbReference>
<dbReference type="SUPFAM" id="SSF74788">
    <property type="entry name" value="Cullin repeat-like"/>
    <property type="match status" value="1"/>
</dbReference>
<keyword evidence="2 3" id="KW-0813">Transport</keyword>
<dbReference type="GO" id="GO:0006887">
    <property type="term" value="P:exocytosis"/>
    <property type="evidence" value="ECO:0007669"/>
    <property type="project" value="UniProtKB-KW"/>
</dbReference>
<sequence length="667" mass="75893">MGEFEADGEEKLIVAANYLVKELRSGKSLTRNAKNVLGNLLSELSRITISEDNREEDQEDDIDEIEQRLNLVSEKITTRDVDESMIWDLGSEEGNAFLDSVNELRSLIDRLDAGKTGTEEQSLRKAHDVLQTAMARLEDEFKHLLVENRLPFELEHASFRSNEADLAAEEGSMASFGAASTEDLNLGSSNSRRNSAEIIVDLINPEVVSDLKNIANTMVASGYDRECIQVCTVVRKDSLDEFLYNHEVEKLSIEDVLKMDWSTLNTNIKKWVRVMRNIVQVYLLSEKSLDNQIFGDVNEIGLTCFVDTVKAPMMQLLNFGEAVSLGPRQPEKLLRILEMYELASELLPEIDALFSDHPGSIVRAEYREVMRRLGDCARTTFLEFKSAIAADVSSHPFPGGAVHPLTNYVMNYLMALTDFSQTLDSLLMEQDDAEDLTIPPSPDILNPVMVEEESTYENSSSPEKFLVMTRHFYSITSVLEANLQEKSKLYRDVSLRHIFLLNNIHYMTRKVLNSELKHIFGDKWIRKHTWKFQQQATEYERATWLPVLSFLKDDGTGSGSGSGNGNGSGSGSGSRNLRPRERFQGFNTAFEEVYKTQTAWLISDERLREDVRTKASMWVIQAYWTFYSRHKNSVSERYIKYTTDDLETLLLDLFAGSPKSLNNSYRR</sequence>
<dbReference type="EMBL" id="CACVBM020000770">
    <property type="protein sequence ID" value="CAA7023103.1"/>
    <property type="molecule type" value="Genomic_DNA"/>
</dbReference>
<feature type="domain" description="Exocyst complex subunit Exo70 C-terminal" evidence="5">
    <location>
        <begin position="269"/>
        <end position="652"/>
    </location>
</feature>
<dbReference type="EMBL" id="CACVBM020001495">
    <property type="protein sequence ID" value="CAA7051843.1"/>
    <property type="molecule type" value="Genomic_DNA"/>
</dbReference>
<dbReference type="Pfam" id="PF03081">
    <property type="entry name" value="Exo70_C"/>
    <property type="match status" value="1"/>
</dbReference>
<proteinExistence type="inferred from homology"/>
<dbReference type="Gene3D" id="1.20.1280.170">
    <property type="entry name" value="Exocyst complex component Exo70"/>
    <property type="match status" value="1"/>
</dbReference>
<evidence type="ECO:0000313" key="6">
    <source>
        <dbReference type="EMBL" id="CAA7023103.1"/>
    </source>
</evidence>
<dbReference type="GO" id="GO:0000145">
    <property type="term" value="C:exocyst"/>
    <property type="evidence" value="ECO:0007669"/>
    <property type="project" value="InterPro"/>
</dbReference>
<comment type="function">
    <text evidence="3">Component of the exocyst complex.</text>
</comment>
<evidence type="ECO:0000256" key="2">
    <source>
        <dbReference type="ARBA" id="ARBA00022448"/>
    </source>
</evidence>
<protein>
    <recommendedName>
        <fullName evidence="3">Exocyst subunit Exo70 family protein</fullName>
    </recommendedName>
</protein>
<evidence type="ECO:0000256" key="1">
    <source>
        <dbReference type="ARBA" id="ARBA00006756"/>
    </source>
</evidence>
<name>A0A6D2I895_9BRAS</name>
<feature type="compositionally biased region" description="Gly residues" evidence="4">
    <location>
        <begin position="556"/>
        <end position="572"/>
    </location>
</feature>
<reference evidence="6 8" key="1">
    <citation type="submission" date="2020-01" db="EMBL/GenBank/DDBJ databases">
        <authorList>
            <person name="Mishra B."/>
        </authorList>
    </citation>
    <scope>NUCLEOTIDE SEQUENCE [LARGE SCALE GENOMIC DNA]</scope>
</reference>
<dbReference type="GO" id="GO:0015031">
    <property type="term" value="P:protein transport"/>
    <property type="evidence" value="ECO:0007669"/>
    <property type="project" value="UniProtKB-KW"/>
</dbReference>
<keyword evidence="3" id="KW-0653">Protein transport</keyword>
<keyword evidence="3" id="KW-0268">Exocytosis</keyword>
<comment type="similarity">
    <text evidence="1 3">Belongs to the EXO70 family.</text>
</comment>
<dbReference type="AlphaFoldDB" id="A0A6D2I895"/>
<accession>A0A6D2I895</accession>
<organism evidence="6 8">
    <name type="scientific">Microthlaspi erraticum</name>
    <dbReference type="NCBI Taxonomy" id="1685480"/>
    <lineage>
        <taxon>Eukaryota</taxon>
        <taxon>Viridiplantae</taxon>
        <taxon>Streptophyta</taxon>
        <taxon>Embryophyta</taxon>
        <taxon>Tracheophyta</taxon>
        <taxon>Spermatophyta</taxon>
        <taxon>Magnoliopsida</taxon>
        <taxon>eudicotyledons</taxon>
        <taxon>Gunneridae</taxon>
        <taxon>Pentapetalae</taxon>
        <taxon>rosids</taxon>
        <taxon>malvids</taxon>
        <taxon>Brassicales</taxon>
        <taxon>Brassicaceae</taxon>
        <taxon>Coluteocarpeae</taxon>
        <taxon>Microthlaspi</taxon>
    </lineage>
</organism>
<dbReference type="InterPro" id="IPR046364">
    <property type="entry name" value="Exo70_C"/>
</dbReference>
<evidence type="ECO:0000256" key="3">
    <source>
        <dbReference type="RuleBase" id="RU365026"/>
    </source>
</evidence>